<reference evidence="13 14" key="1">
    <citation type="journal article" date="2022" name="Nat. Plants">
        <title>Genomes of leafy and leafless Platanthera orchids illuminate the evolution of mycoheterotrophy.</title>
        <authorList>
            <person name="Li M.H."/>
            <person name="Liu K.W."/>
            <person name="Li Z."/>
            <person name="Lu H.C."/>
            <person name="Ye Q.L."/>
            <person name="Zhang D."/>
            <person name="Wang J.Y."/>
            <person name="Li Y.F."/>
            <person name="Zhong Z.M."/>
            <person name="Liu X."/>
            <person name="Yu X."/>
            <person name="Liu D.K."/>
            <person name="Tu X.D."/>
            <person name="Liu B."/>
            <person name="Hao Y."/>
            <person name="Liao X.Y."/>
            <person name="Jiang Y.T."/>
            <person name="Sun W.H."/>
            <person name="Chen J."/>
            <person name="Chen Y.Q."/>
            <person name="Ai Y."/>
            <person name="Zhai J.W."/>
            <person name="Wu S.S."/>
            <person name="Zhou Z."/>
            <person name="Hsiao Y.Y."/>
            <person name="Wu W.L."/>
            <person name="Chen Y.Y."/>
            <person name="Lin Y.F."/>
            <person name="Hsu J.L."/>
            <person name="Li C.Y."/>
            <person name="Wang Z.W."/>
            <person name="Zhao X."/>
            <person name="Zhong W.Y."/>
            <person name="Ma X.K."/>
            <person name="Ma L."/>
            <person name="Huang J."/>
            <person name="Chen G.Z."/>
            <person name="Huang M.Z."/>
            <person name="Huang L."/>
            <person name="Peng D.H."/>
            <person name="Luo Y.B."/>
            <person name="Zou S.Q."/>
            <person name="Chen S.P."/>
            <person name="Lan S."/>
            <person name="Tsai W.C."/>
            <person name="Van de Peer Y."/>
            <person name="Liu Z.J."/>
        </authorList>
    </citation>
    <scope>NUCLEOTIDE SEQUENCE [LARGE SCALE GENOMIC DNA]</scope>
    <source>
        <strain evidence="13">Lor288</strain>
    </source>
</reference>
<feature type="domain" description="SWEET-like" evidence="11">
    <location>
        <begin position="157"/>
        <end position="222"/>
    </location>
</feature>
<feature type="domain" description="SWEET-like" evidence="11">
    <location>
        <begin position="238"/>
        <end position="389"/>
    </location>
</feature>
<name>A0ABR2LDT7_9ASPA</name>
<dbReference type="InterPro" id="IPR057425">
    <property type="entry name" value="DUF2921_N"/>
</dbReference>
<evidence type="ECO:0000256" key="10">
    <source>
        <dbReference type="SAM" id="Phobius"/>
    </source>
</evidence>
<evidence type="ECO:0000259" key="12">
    <source>
        <dbReference type="Pfam" id="PF25333"/>
    </source>
</evidence>
<evidence type="ECO:0000256" key="3">
    <source>
        <dbReference type="ARBA" id="ARBA00004906"/>
    </source>
</evidence>
<keyword evidence="8 10" id="KW-1133">Transmembrane helix</keyword>
<keyword evidence="5" id="KW-0808">Transferase</keyword>
<dbReference type="PANTHER" id="PTHR33389:SF18">
    <property type="entry name" value="OS01G0677900 PROTEIN"/>
    <property type="match status" value="1"/>
</dbReference>
<evidence type="ECO:0000256" key="4">
    <source>
        <dbReference type="ARBA" id="ARBA00012483"/>
    </source>
</evidence>
<sequence length="404" mass="45223">MLEPGTAMAAEGIWDHTKNQLCLLLAASKQSVILLTDNPVDQCTIGITLAFPAVLTIERRSSIVGRIWSILNETTPGYFAAVPLLSFGYNTEYDLGLRYKYTKMDSVRNLALTMMMMMMKRSGFANPVALGETLYRYPSMDLPELMAKDSEFGMGQAAQSIWRTDIEIVMVLISLTFSCIFAGFQLLHASKHPGVLPSISITMLVVLTLGHMIILVLNFEAFSGNHKNQNVLPGGAKNHQLCLVICIAGGFLAWFVHPRPRKVLHHVPHLIAEAPHSHWEDMQSYAGLILDGFLFPQLILNALCDSKERSLSLPFYVGTTILRVLPHVYDAYRSNHYVPRLESSYIYARPNGDLYSLVWDIIIPCGGVSVRSNIYIQQRFSGRSIFCRRRKSPGMYEMVPVSSS</sequence>
<comment type="pathway">
    <text evidence="3">Protein modification; protein ubiquitination.</text>
</comment>
<evidence type="ECO:0000259" key="11">
    <source>
        <dbReference type="Pfam" id="PF11145"/>
    </source>
</evidence>
<dbReference type="Pfam" id="PF11145">
    <property type="entry name" value="DUF2921"/>
    <property type="match status" value="2"/>
</dbReference>
<comment type="catalytic activity">
    <reaction evidence="1">
        <text>S-ubiquitinyl-[E2 ubiquitin-conjugating enzyme]-L-cysteine + [acceptor protein]-L-lysine = [E2 ubiquitin-conjugating enzyme]-L-cysteine + N(6)-ubiquitinyl-[acceptor protein]-L-lysine.</text>
        <dbReference type="EC" id="2.3.2.27"/>
    </reaction>
</comment>
<feature type="transmembrane region" description="Helical" evidence="10">
    <location>
        <begin position="168"/>
        <end position="187"/>
    </location>
</feature>
<evidence type="ECO:0000313" key="14">
    <source>
        <dbReference type="Proteomes" id="UP001412067"/>
    </source>
</evidence>
<evidence type="ECO:0000256" key="6">
    <source>
        <dbReference type="ARBA" id="ARBA00022692"/>
    </source>
</evidence>
<evidence type="ECO:0000256" key="1">
    <source>
        <dbReference type="ARBA" id="ARBA00000900"/>
    </source>
</evidence>
<keyword evidence="9 10" id="KW-0472">Membrane</keyword>
<accession>A0ABR2LDT7</accession>
<dbReference type="EMBL" id="JBBWWR010000021">
    <property type="protein sequence ID" value="KAK8937874.1"/>
    <property type="molecule type" value="Genomic_DNA"/>
</dbReference>
<dbReference type="PANTHER" id="PTHR33389">
    <property type="entry name" value="FAMILY PROTEIN, PUTATIVE (DUF2921)-RELATED"/>
    <property type="match status" value="1"/>
</dbReference>
<gene>
    <name evidence="13" type="ORF">KSP40_PGU017287</name>
</gene>
<evidence type="ECO:0000313" key="13">
    <source>
        <dbReference type="EMBL" id="KAK8937874.1"/>
    </source>
</evidence>
<evidence type="ECO:0000256" key="5">
    <source>
        <dbReference type="ARBA" id="ARBA00022679"/>
    </source>
</evidence>
<protein>
    <recommendedName>
        <fullName evidence="4">RING-type E3 ubiquitin transferase</fullName>
        <ecNumber evidence="4">2.3.2.27</ecNumber>
    </recommendedName>
</protein>
<keyword evidence="14" id="KW-1185">Reference proteome</keyword>
<feature type="transmembrane region" description="Helical" evidence="10">
    <location>
        <begin position="240"/>
        <end position="257"/>
    </location>
</feature>
<proteinExistence type="predicted"/>
<comment type="caution">
    <text evidence="13">The sequence shown here is derived from an EMBL/GenBank/DDBJ whole genome shotgun (WGS) entry which is preliminary data.</text>
</comment>
<feature type="domain" description="DUF2921" evidence="12">
    <location>
        <begin position="4"/>
        <end position="82"/>
    </location>
</feature>
<evidence type="ECO:0000256" key="2">
    <source>
        <dbReference type="ARBA" id="ARBA00004127"/>
    </source>
</evidence>
<dbReference type="Pfam" id="PF25333">
    <property type="entry name" value="DUF2921_N"/>
    <property type="match status" value="1"/>
</dbReference>
<keyword evidence="6 10" id="KW-0812">Transmembrane</keyword>
<dbReference type="Proteomes" id="UP001412067">
    <property type="component" value="Unassembled WGS sequence"/>
</dbReference>
<comment type="subcellular location">
    <subcellularLocation>
        <location evidence="2">Endomembrane system</location>
        <topology evidence="2">Multi-pass membrane protein</topology>
    </subcellularLocation>
</comment>
<evidence type="ECO:0000256" key="9">
    <source>
        <dbReference type="ARBA" id="ARBA00023136"/>
    </source>
</evidence>
<keyword evidence="7" id="KW-0833">Ubl conjugation pathway</keyword>
<organism evidence="13 14">
    <name type="scientific">Platanthera guangdongensis</name>
    <dbReference type="NCBI Taxonomy" id="2320717"/>
    <lineage>
        <taxon>Eukaryota</taxon>
        <taxon>Viridiplantae</taxon>
        <taxon>Streptophyta</taxon>
        <taxon>Embryophyta</taxon>
        <taxon>Tracheophyta</taxon>
        <taxon>Spermatophyta</taxon>
        <taxon>Magnoliopsida</taxon>
        <taxon>Liliopsida</taxon>
        <taxon>Asparagales</taxon>
        <taxon>Orchidaceae</taxon>
        <taxon>Orchidoideae</taxon>
        <taxon>Orchideae</taxon>
        <taxon>Orchidinae</taxon>
        <taxon>Platanthera</taxon>
    </lineage>
</organism>
<dbReference type="InterPro" id="IPR021319">
    <property type="entry name" value="DUF2921"/>
</dbReference>
<dbReference type="EC" id="2.3.2.27" evidence="4"/>
<evidence type="ECO:0000256" key="8">
    <source>
        <dbReference type="ARBA" id="ARBA00022989"/>
    </source>
</evidence>
<evidence type="ECO:0000256" key="7">
    <source>
        <dbReference type="ARBA" id="ARBA00022786"/>
    </source>
</evidence>
<feature type="transmembrane region" description="Helical" evidence="10">
    <location>
        <begin position="199"/>
        <end position="219"/>
    </location>
</feature>